<feature type="compositionally biased region" description="Polar residues" evidence="1">
    <location>
        <begin position="149"/>
        <end position="158"/>
    </location>
</feature>
<dbReference type="OrthoDB" id="9181422at2"/>
<evidence type="ECO:0000256" key="2">
    <source>
        <dbReference type="SAM" id="SignalP"/>
    </source>
</evidence>
<sequence>MKRSTAHIKLVTLAALACLCLAATAQADSQWQWRDGRGRMVYSDIPPPPSVPAASVIKAPGRFAGSLRPIEPPGGSPAAAASPAGVAAATQAAPVPAAKGNGNVKAEPVASADEAFEKRRAARAKAEADQAAKDQAAQERQARCAQSRNYATSLQQNRRIAVSMPDGSPRQLNDDERQAELQRVTATLEQNCA</sequence>
<accession>H1SGJ2</accession>
<protein>
    <recommendedName>
        <fullName evidence="3">DUF4124 domain-containing protein</fullName>
    </recommendedName>
</protein>
<dbReference type="InterPro" id="IPR025392">
    <property type="entry name" value="DUF4124"/>
</dbReference>
<feature type="compositionally biased region" description="Low complexity" evidence="1">
    <location>
        <begin position="76"/>
        <end position="98"/>
    </location>
</feature>
<organism evidence="4 5">
    <name type="scientific">Cupriavidus basilensis OR16</name>
    <dbReference type="NCBI Taxonomy" id="1127483"/>
    <lineage>
        <taxon>Bacteria</taxon>
        <taxon>Pseudomonadati</taxon>
        <taxon>Pseudomonadota</taxon>
        <taxon>Betaproteobacteria</taxon>
        <taxon>Burkholderiales</taxon>
        <taxon>Burkholderiaceae</taxon>
        <taxon>Cupriavidus</taxon>
    </lineage>
</organism>
<dbReference type="Pfam" id="PF13511">
    <property type="entry name" value="DUF4124"/>
    <property type="match status" value="1"/>
</dbReference>
<keyword evidence="2" id="KW-0732">Signal</keyword>
<feature type="region of interest" description="Disordered" evidence="1">
    <location>
        <begin position="65"/>
        <end position="178"/>
    </location>
</feature>
<evidence type="ECO:0000259" key="3">
    <source>
        <dbReference type="Pfam" id="PF13511"/>
    </source>
</evidence>
<evidence type="ECO:0000256" key="1">
    <source>
        <dbReference type="SAM" id="MobiDB-lite"/>
    </source>
</evidence>
<dbReference type="EMBL" id="AHJE01000131">
    <property type="protein sequence ID" value="EHP38362.1"/>
    <property type="molecule type" value="Genomic_DNA"/>
</dbReference>
<reference evidence="4 5" key="1">
    <citation type="journal article" date="2012" name="J. Bacteriol.">
        <title>De Novo Genome Project of Cupriavidus basilensis OR16.</title>
        <authorList>
            <person name="Cserhati M."/>
            <person name="Kriszt B."/>
            <person name="Szoboszlay S."/>
            <person name="Toth A."/>
            <person name="Szabo I."/>
            <person name="Tancsics A."/>
            <person name="Nagy I."/>
            <person name="Horvath B."/>
            <person name="Nagy I."/>
            <person name="Kukolya J."/>
        </authorList>
    </citation>
    <scope>NUCLEOTIDE SEQUENCE [LARGE SCALE GENOMIC DNA]</scope>
    <source>
        <strain evidence="4 5">OR16</strain>
    </source>
</reference>
<evidence type="ECO:0000313" key="4">
    <source>
        <dbReference type="EMBL" id="EHP38362.1"/>
    </source>
</evidence>
<gene>
    <name evidence="4" type="ORF">OR16_37595</name>
</gene>
<feature type="chain" id="PRO_5003555401" description="DUF4124 domain-containing protein" evidence="2">
    <location>
        <begin position="28"/>
        <end position="193"/>
    </location>
</feature>
<dbReference type="Proteomes" id="UP000005808">
    <property type="component" value="Unassembled WGS sequence"/>
</dbReference>
<name>H1SGJ2_9BURK</name>
<comment type="caution">
    <text evidence="4">The sequence shown here is derived from an EMBL/GenBank/DDBJ whole genome shotgun (WGS) entry which is preliminary data.</text>
</comment>
<feature type="domain" description="DUF4124" evidence="3">
    <location>
        <begin position="17"/>
        <end position="56"/>
    </location>
</feature>
<proteinExistence type="predicted"/>
<dbReference type="PATRIC" id="fig|1127483.3.peg.7489"/>
<dbReference type="AlphaFoldDB" id="H1SGJ2"/>
<feature type="compositionally biased region" description="Basic and acidic residues" evidence="1">
    <location>
        <begin position="115"/>
        <end position="142"/>
    </location>
</feature>
<evidence type="ECO:0000313" key="5">
    <source>
        <dbReference type="Proteomes" id="UP000005808"/>
    </source>
</evidence>
<dbReference type="RefSeq" id="WP_006163511.1">
    <property type="nucleotide sequence ID" value="NZ_AHJE01000131.1"/>
</dbReference>
<feature type="signal peptide" evidence="2">
    <location>
        <begin position="1"/>
        <end position="27"/>
    </location>
</feature>